<dbReference type="EMBL" id="PQGD01000029">
    <property type="protein sequence ID" value="POP42577.1"/>
    <property type="molecule type" value="Genomic_DNA"/>
</dbReference>
<evidence type="ECO:0000313" key="4">
    <source>
        <dbReference type="Proteomes" id="UP000247005"/>
    </source>
</evidence>
<evidence type="ECO:0000313" key="1">
    <source>
        <dbReference type="EMBL" id="POP41765.1"/>
    </source>
</evidence>
<keyword evidence="3" id="KW-1185">Reference proteome</keyword>
<comment type="caution">
    <text evidence="2">The sequence shown here is derived from an EMBL/GenBank/DDBJ whole genome shotgun (WGS) entry which is preliminary data.</text>
</comment>
<dbReference type="Proteomes" id="UP000237073">
    <property type="component" value="Unassembled WGS sequence"/>
</dbReference>
<dbReference type="RefSeq" id="WP_103678186.1">
    <property type="nucleotide sequence ID" value="NZ_PQGD01000029.1"/>
</dbReference>
<sequence>MKEFRKKFKCDDGHFDDAKHILVTSFDDEWQYALYKKIGDYFILVDSFSDISEATEESRNVILKK</sequence>
<dbReference type="OrthoDB" id="9998429at2"/>
<name>A0A2P5GI56_9ENTR</name>
<reference evidence="3 4" key="1">
    <citation type="submission" date="2018-01" db="EMBL/GenBank/DDBJ databases">
        <title>Superficieibacter electus gen. nov., sp. nov., an extended-spectrum beta-lactamase possessing member of the Enterobacteriaceae family, isolated from intensive care unit surfaces.</title>
        <authorList>
            <person name="Potter R.F."/>
            <person name="D'Souza A.W."/>
        </authorList>
    </citation>
    <scope>NUCLEOTIDE SEQUENCE [LARGE SCALE GENOMIC DNA]</scope>
    <source>
        <strain evidence="2 4">BP-1</strain>
        <strain evidence="1 3">BP-2</strain>
    </source>
</reference>
<evidence type="ECO:0000313" key="3">
    <source>
        <dbReference type="Proteomes" id="UP000237073"/>
    </source>
</evidence>
<accession>A0A2P5GI56</accession>
<dbReference type="AlphaFoldDB" id="A0A2P5GI56"/>
<dbReference type="EMBL" id="PQGE01000024">
    <property type="protein sequence ID" value="POP41765.1"/>
    <property type="molecule type" value="Genomic_DNA"/>
</dbReference>
<dbReference type="Proteomes" id="UP000247005">
    <property type="component" value="Unassembled WGS sequence"/>
</dbReference>
<organism evidence="2 4">
    <name type="scientific">Superficieibacter electus</name>
    <dbReference type="NCBI Taxonomy" id="2022662"/>
    <lineage>
        <taxon>Bacteria</taxon>
        <taxon>Pseudomonadati</taxon>
        <taxon>Pseudomonadota</taxon>
        <taxon>Gammaproteobacteria</taxon>
        <taxon>Enterobacterales</taxon>
        <taxon>Enterobacteriaceae</taxon>
        <taxon>Superficieibacter</taxon>
    </lineage>
</organism>
<protein>
    <submittedName>
        <fullName evidence="2">Uncharacterized protein</fullName>
    </submittedName>
</protein>
<proteinExistence type="predicted"/>
<gene>
    <name evidence="2" type="ORF">CHU32_24700</name>
    <name evidence="1" type="ORF">CHU33_21915</name>
</gene>
<evidence type="ECO:0000313" key="2">
    <source>
        <dbReference type="EMBL" id="POP42577.1"/>
    </source>
</evidence>